<feature type="binding site" description="axial binding residue" evidence="13">
    <location>
        <position position="436"/>
    </location>
    <ligand>
        <name>heme</name>
        <dbReference type="ChEBI" id="CHEBI:30413"/>
    </ligand>
    <ligandPart>
        <name>Fe</name>
        <dbReference type="ChEBI" id="CHEBI:18248"/>
    </ligandPart>
</feature>
<dbReference type="PRINTS" id="PR00385">
    <property type="entry name" value="P450"/>
</dbReference>
<evidence type="ECO:0000256" key="1">
    <source>
        <dbReference type="ARBA" id="ARBA00001971"/>
    </source>
</evidence>
<evidence type="ECO:0000256" key="12">
    <source>
        <dbReference type="ARBA" id="ARBA00023136"/>
    </source>
</evidence>
<reference evidence="15" key="1">
    <citation type="journal article" date="2014" name="Insect Biochem. Mol. Biol.">
        <title>An insight into the sialome of the frog biting fly, Corethrella appendiculata.</title>
        <authorList>
            <person name="Ribeiro J.M.C."/>
            <person name="Chagas A.C."/>
            <person name="Pham V.M."/>
            <person name="Lounibos L.P."/>
            <person name="Calvo E."/>
        </authorList>
    </citation>
    <scope>NUCLEOTIDE SEQUENCE</scope>
    <source>
        <tissue evidence="15">Salivary glands</tissue>
    </source>
</reference>
<evidence type="ECO:0000313" key="15">
    <source>
        <dbReference type="EMBL" id="JAB58013.1"/>
    </source>
</evidence>
<dbReference type="PROSITE" id="PS00086">
    <property type="entry name" value="CYTOCHROME_P450"/>
    <property type="match status" value="1"/>
</dbReference>
<evidence type="ECO:0000256" key="13">
    <source>
        <dbReference type="PIRSR" id="PIRSR602401-1"/>
    </source>
</evidence>
<dbReference type="InterPro" id="IPR017972">
    <property type="entry name" value="Cyt_P450_CS"/>
</dbReference>
<keyword evidence="7" id="KW-0256">Endoplasmic reticulum</keyword>
<keyword evidence="5 13" id="KW-0349">Heme</keyword>
<dbReference type="InterPro" id="IPR036396">
    <property type="entry name" value="Cyt_P450_sf"/>
</dbReference>
<dbReference type="Gene3D" id="1.10.630.10">
    <property type="entry name" value="Cytochrome P450"/>
    <property type="match status" value="1"/>
</dbReference>
<dbReference type="CDD" id="cd11056">
    <property type="entry name" value="CYP6-like"/>
    <property type="match status" value="1"/>
</dbReference>
<evidence type="ECO:0000256" key="6">
    <source>
        <dbReference type="ARBA" id="ARBA00022723"/>
    </source>
</evidence>
<dbReference type="EMBL" id="GANO01001858">
    <property type="protein sequence ID" value="JAB58013.1"/>
    <property type="molecule type" value="mRNA"/>
</dbReference>
<dbReference type="GO" id="GO:0004497">
    <property type="term" value="F:monooxygenase activity"/>
    <property type="evidence" value="ECO:0007669"/>
    <property type="project" value="UniProtKB-KW"/>
</dbReference>
<dbReference type="InterPro" id="IPR001128">
    <property type="entry name" value="Cyt_P450"/>
</dbReference>
<keyword evidence="10 13" id="KW-0408">Iron</keyword>
<dbReference type="GO" id="GO:0020037">
    <property type="term" value="F:heme binding"/>
    <property type="evidence" value="ECO:0007669"/>
    <property type="project" value="InterPro"/>
</dbReference>
<evidence type="ECO:0000256" key="11">
    <source>
        <dbReference type="ARBA" id="ARBA00023033"/>
    </source>
</evidence>
<keyword evidence="9 14" id="KW-0560">Oxidoreductase</keyword>
<dbReference type="InterPro" id="IPR050476">
    <property type="entry name" value="Insect_CytP450_Detox"/>
</dbReference>
<evidence type="ECO:0000256" key="9">
    <source>
        <dbReference type="ARBA" id="ARBA00023002"/>
    </source>
</evidence>
<evidence type="ECO:0000256" key="5">
    <source>
        <dbReference type="ARBA" id="ARBA00022617"/>
    </source>
</evidence>
<name>U5EVH3_9DIPT</name>
<sequence>MFIYLILIIFTLFYYYVKKKFSFWQRNDVKFIRPSFPFGNLQGFKRRFHSSQFVQNFYRELKGSGPFGGVYFFMNPVAIALDLEFIKDVLVRDFSHFHDRGMYYNEKHDPISAHLFNLEGERWKSLRSKLIPTFSSGKMKMMCPTIVGVGDQLRDCLNKMIEENHEIEMKDILSRFTTDIIGNTAFGLECNSLKDPDTEFRRMGKKVFEVPPKQFLKFLFITSFRKLSKVIGVKVTSDDVSKFFFKVVKDTIEYRERNKIIRNDFMNLLIQLKNDESNDSRLTLNEIVAQAFVFFLAGYETSSTTMSYCLYELALHQDIQDKARECVRQSIEKHNGLNYEAINDMEYLDQCIKESLRKYPPGANLIRVVTKDYQPQNSKFTFKKGMTIMIPIYAIHHDPEYYPNPEEYDPSRFTNDQQHESGSLKYLPFGEGPRICIGVRFGMMEARVGLAVLLMNFKFTKSSKTAIPLKISTRSVVLSPEGGLWLNVELISN</sequence>
<dbReference type="PRINTS" id="PR00463">
    <property type="entry name" value="EP450I"/>
</dbReference>
<evidence type="ECO:0000256" key="2">
    <source>
        <dbReference type="ARBA" id="ARBA00004174"/>
    </source>
</evidence>
<dbReference type="AlphaFoldDB" id="U5EVH3"/>
<dbReference type="Pfam" id="PF00067">
    <property type="entry name" value="p450"/>
    <property type="match status" value="1"/>
</dbReference>
<proteinExistence type="evidence at transcript level"/>
<keyword evidence="11 14" id="KW-0503">Monooxygenase</keyword>
<evidence type="ECO:0000256" key="4">
    <source>
        <dbReference type="ARBA" id="ARBA00010617"/>
    </source>
</evidence>
<organism evidence="15">
    <name type="scientific">Corethrella appendiculata</name>
    <dbReference type="NCBI Taxonomy" id="1370023"/>
    <lineage>
        <taxon>Eukaryota</taxon>
        <taxon>Metazoa</taxon>
        <taxon>Ecdysozoa</taxon>
        <taxon>Arthropoda</taxon>
        <taxon>Hexapoda</taxon>
        <taxon>Insecta</taxon>
        <taxon>Pterygota</taxon>
        <taxon>Neoptera</taxon>
        <taxon>Endopterygota</taxon>
        <taxon>Diptera</taxon>
        <taxon>Nematocera</taxon>
        <taxon>Culicoidea</taxon>
        <taxon>Chaoboridae</taxon>
        <taxon>Corethrella</taxon>
    </lineage>
</organism>
<keyword evidence="6 13" id="KW-0479">Metal-binding</keyword>
<evidence type="ECO:0000256" key="8">
    <source>
        <dbReference type="ARBA" id="ARBA00022848"/>
    </source>
</evidence>
<dbReference type="PANTHER" id="PTHR24292">
    <property type="entry name" value="CYTOCHROME P450"/>
    <property type="match status" value="1"/>
</dbReference>
<evidence type="ECO:0000256" key="14">
    <source>
        <dbReference type="RuleBase" id="RU000461"/>
    </source>
</evidence>
<dbReference type="GO" id="GO:0016705">
    <property type="term" value="F:oxidoreductase activity, acting on paired donors, with incorporation or reduction of molecular oxygen"/>
    <property type="evidence" value="ECO:0007669"/>
    <property type="project" value="InterPro"/>
</dbReference>
<keyword evidence="8" id="KW-0492">Microsome</keyword>
<comment type="similarity">
    <text evidence="4 14">Belongs to the cytochrome P450 family.</text>
</comment>
<dbReference type="PANTHER" id="PTHR24292:SF103">
    <property type="entry name" value="CYTOCHROME P450 6BS1"/>
    <property type="match status" value="1"/>
</dbReference>
<dbReference type="GO" id="GO:0005506">
    <property type="term" value="F:iron ion binding"/>
    <property type="evidence" value="ECO:0007669"/>
    <property type="project" value="InterPro"/>
</dbReference>
<dbReference type="SUPFAM" id="SSF48264">
    <property type="entry name" value="Cytochrome P450"/>
    <property type="match status" value="1"/>
</dbReference>
<evidence type="ECO:0000256" key="7">
    <source>
        <dbReference type="ARBA" id="ARBA00022824"/>
    </source>
</evidence>
<accession>U5EVH3</accession>
<protein>
    <submittedName>
        <fullName evidence="15">Putative cytochrome</fullName>
    </submittedName>
</protein>
<dbReference type="GO" id="GO:0005789">
    <property type="term" value="C:endoplasmic reticulum membrane"/>
    <property type="evidence" value="ECO:0007669"/>
    <property type="project" value="UniProtKB-SubCell"/>
</dbReference>
<comment type="subcellular location">
    <subcellularLocation>
        <location evidence="3">Endoplasmic reticulum membrane</location>
        <topology evidence="3">Peripheral membrane protein</topology>
    </subcellularLocation>
    <subcellularLocation>
        <location evidence="2">Microsome membrane</location>
        <topology evidence="2">Peripheral membrane protein</topology>
    </subcellularLocation>
</comment>
<comment type="cofactor">
    <cofactor evidence="1 13">
        <name>heme</name>
        <dbReference type="ChEBI" id="CHEBI:30413"/>
    </cofactor>
</comment>
<evidence type="ECO:0000256" key="3">
    <source>
        <dbReference type="ARBA" id="ARBA00004406"/>
    </source>
</evidence>
<dbReference type="FunFam" id="1.10.630.10:FF:000042">
    <property type="entry name" value="Cytochrome P450"/>
    <property type="match status" value="1"/>
</dbReference>
<keyword evidence="12" id="KW-0472">Membrane</keyword>
<evidence type="ECO:0000256" key="10">
    <source>
        <dbReference type="ARBA" id="ARBA00023004"/>
    </source>
</evidence>
<dbReference type="InterPro" id="IPR002401">
    <property type="entry name" value="Cyt_P450_E_grp-I"/>
</dbReference>